<dbReference type="Proteomes" id="UP000308037">
    <property type="component" value="Unassembled WGS sequence"/>
</dbReference>
<sequence length="298" mass="32151">MSDSTTELSKMDTESSTEISSEPSDETALTAELDVIREENERLRDEYVRARKSQYRATALTLGIIGGVTVLASAFFPDVRTVLLALGGTGVFLGILTYYLTPERFISASVGRDVYTALARNEAALVSELGLHDDRVYVPRTGAETARLFVPHHSAYDLPDDAELDDLLVVTDRNSERGVSLRPTGSALVSDFEFAGDGDTETTNSPSMLAAQLTDALVEQFELVETAAVETATESGRLTVALTDSSYGPIDTFDHPVGSFLAVGLAVGLDEPVSLSVETPEADDRVDYLVTCRWPPSE</sequence>
<evidence type="ECO:0000313" key="4">
    <source>
        <dbReference type="EMBL" id="TKR25477.1"/>
    </source>
</evidence>
<dbReference type="Pfam" id="PF25939">
    <property type="entry name" value="DUF7982"/>
    <property type="match status" value="1"/>
</dbReference>
<accession>A0A4U5JD00</accession>
<gene>
    <name evidence="4" type="ORF">DM868_08615</name>
</gene>
<feature type="domain" description="DUF7982" evidence="3">
    <location>
        <begin position="28"/>
        <end position="294"/>
    </location>
</feature>
<protein>
    <recommendedName>
        <fullName evidence="3">DUF7982 domain-containing protein</fullName>
    </recommendedName>
</protein>
<comment type="caution">
    <text evidence="4">The sequence shown here is derived from an EMBL/GenBank/DDBJ whole genome shotgun (WGS) entry which is preliminary data.</text>
</comment>
<keyword evidence="2" id="KW-1133">Transmembrane helix</keyword>
<proteinExistence type="predicted"/>
<organism evidence="4 5">
    <name type="scientific">Natronomonas salsuginis</name>
    <dbReference type="NCBI Taxonomy" id="2217661"/>
    <lineage>
        <taxon>Archaea</taxon>
        <taxon>Methanobacteriati</taxon>
        <taxon>Methanobacteriota</taxon>
        <taxon>Stenosarchaea group</taxon>
        <taxon>Halobacteria</taxon>
        <taxon>Halobacteriales</taxon>
        <taxon>Natronomonadaceae</taxon>
        <taxon>Natronomonas</taxon>
    </lineage>
</organism>
<keyword evidence="2" id="KW-0812">Transmembrane</keyword>
<evidence type="ECO:0000259" key="3">
    <source>
        <dbReference type="Pfam" id="PF25939"/>
    </source>
</evidence>
<keyword evidence="2" id="KW-0472">Membrane</keyword>
<dbReference type="AlphaFoldDB" id="A0A4U5JD00"/>
<dbReference type="InterPro" id="IPR058288">
    <property type="entry name" value="DUF7982"/>
</dbReference>
<evidence type="ECO:0000313" key="5">
    <source>
        <dbReference type="Proteomes" id="UP000308037"/>
    </source>
</evidence>
<feature type="transmembrane region" description="Helical" evidence="2">
    <location>
        <begin position="57"/>
        <end position="76"/>
    </location>
</feature>
<dbReference type="RefSeq" id="WP_137276476.1">
    <property type="nucleotide sequence ID" value="NZ_QKNX01000003.1"/>
</dbReference>
<dbReference type="EMBL" id="QKNX01000003">
    <property type="protein sequence ID" value="TKR25477.1"/>
    <property type="molecule type" value="Genomic_DNA"/>
</dbReference>
<evidence type="ECO:0000256" key="2">
    <source>
        <dbReference type="SAM" id="Phobius"/>
    </source>
</evidence>
<feature type="transmembrane region" description="Helical" evidence="2">
    <location>
        <begin position="82"/>
        <end position="100"/>
    </location>
</feature>
<keyword evidence="5" id="KW-1185">Reference proteome</keyword>
<name>A0A4U5JD00_9EURY</name>
<feature type="region of interest" description="Disordered" evidence="1">
    <location>
        <begin position="1"/>
        <end position="27"/>
    </location>
</feature>
<reference evidence="4 5" key="1">
    <citation type="submission" date="2019-04" db="EMBL/GenBank/DDBJ databases">
        <title>Natronomonas sp. F20-122 a newhaloarchaeon isolated from a saline saltern of Isla Bacuta, Huelva, Spain.</title>
        <authorList>
            <person name="Duran-Viseras A."/>
            <person name="Sanchez-Porro C."/>
            <person name="Ventosa A."/>
        </authorList>
    </citation>
    <scope>NUCLEOTIDE SEQUENCE [LARGE SCALE GENOMIC DNA]</scope>
    <source>
        <strain evidence="4 5">F20-122</strain>
    </source>
</reference>
<evidence type="ECO:0000256" key="1">
    <source>
        <dbReference type="SAM" id="MobiDB-lite"/>
    </source>
</evidence>
<dbReference type="OrthoDB" id="214277at2157"/>